<reference evidence="1 2" key="1">
    <citation type="journal article" date="2011" name="Stand. Genomic Sci.">
        <title>Non-contiguous finished genome sequence and contextual data of the filamentous soil bacterium Ktedonobacter racemifer type strain (SOSP1-21).</title>
        <authorList>
            <person name="Chang Y.J."/>
            <person name="Land M."/>
            <person name="Hauser L."/>
            <person name="Chertkov O."/>
            <person name="Del Rio T.G."/>
            <person name="Nolan M."/>
            <person name="Copeland A."/>
            <person name="Tice H."/>
            <person name="Cheng J.F."/>
            <person name="Lucas S."/>
            <person name="Han C."/>
            <person name="Goodwin L."/>
            <person name="Pitluck S."/>
            <person name="Ivanova N."/>
            <person name="Ovchinikova G."/>
            <person name="Pati A."/>
            <person name="Chen A."/>
            <person name="Palaniappan K."/>
            <person name="Mavromatis K."/>
            <person name="Liolios K."/>
            <person name="Brettin T."/>
            <person name="Fiebig A."/>
            <person name="Rohde M."/>
            <person name="Abt B."/>
            <person name="Goker M."/>
            <person name="Detter J.C."/>
            <person name="Woyke T."/>
            <person name="Bristow J."/>
            <person name="Eisen J.A."/>
            <person name="Markowitz V."/>
            <person name="Hugenholtz P."/>
            <person name="Kyrpides N.C."/>
            <person name="Klenk H.P."/>
            <person name="Lapidus A."/>
        </authorList>
    </citation>
    <scope>NUCLEOTIDE SEQUENCE [LARGE SCALE GENOMIC DNA]</scope>
    <source>
        <strain evidence="2">DSM 44963</strain>
    </source>
</reference>
<proteinExistence type="predicted"/>
<organism evidence="1 2">
    <name type="scientific">Ktedonobacter racemifer DSM 44963</name>
    <dbReference type="NCBI Taxonomy" id="485913"/>
    <lineage>
        <taxon>Bacteria</taxon>
        <taxon>Bacillati</taxon>
        <taxon>Chloroflexota</taxon>
        <taxon>Ktedonobacteria</taxon>
        <taxon>Ktedonobacterales</taxon>
        <taxon>Ktedonobacteraceae</taxon>
        <taxon>Ktedonobacter</taxon>
    </lineage>
</organism>
<comment type="caution">
    <text evidence="1">The sequence shown here is derived from an EMBL/GenBank/DDBJ whole genome shotgun (WGS) entry which is preliminary data.</text>
</comment>
<dbReference type="InParanoid" id="D6U1S8"/>
<accession>D6U1S8</accession>
<evidence type="ECO:0000313" key="1">
    <source>
        <dbReference type="EMBL" id="EFH80812.1"/>
    </source>
</evidence>
<evidence type="ECO:0000313" key="2">
    <source>
        <dbReference type="Proteomes" id="UP000004508"/>
    </source>
</evidence>
<dbReference type="AlphaFoldDB" id="D6U1S8"/>
<dbReference type="STRING" id="485913.Krac_1440"/>
<dbReference type="Proteomes" id="UP000004508">
    <property type="component" value="Unassembled WGS sequence"/>
</dbReference>
<dbReference type="EMBL" id="ADVG01000004">
    <property type="protein sequence ID" value="EFH80812.1"/>
    <property type="molecule type" value="Genomic_DNA"/>
</dbReference>
<name>D6U1S8_KTERA</name>
<protein>
    <submittedName>
        <fullName evidence="1">Uncharacterized protein</fullName>
    </submittedName>
</protein>
<sequence length="152" mass="17075">MLDESSDSIRASANMLLSPTLTIPPGDRFFCHRARGLPIMATFATWSSHFSRSHHHNRRPWQRQKPFARQHTTSNRHRAAVPPHTVPLSTLGTSLPSTLNCCCSSSYYALLFPQNALNTPIREQRGGLFLGHRHSTLLSDRALDQYSLAISL</sequence>
<gene>
    <name evidence="1" type="ORF">Krac_1440</name>
</gene>
<keyword evidence="2" id="KW-1185">Reference proteome</keyword>